<dbReference type="HOGENOM" id="CLU_007913_0_0_1"/>
<gene>
    <name evidence="5" type="ORF">CTRG_01597</name>
</gene>
<evidence type="ECO:0000313" key="5">
    <source>
        <dbReference type="EMBL" id="EER34736.1"/>
    </source>
</evidence>
<organism evidence="5 6">
    <name type="scientific">Candida tropicalis (strain ATCC MYA-3404 / T1)</name>
    <name type="common">Yeast</name>
    <dbReference type="NCBI Taxonomy" id="294747"/>
    <lineage>
        <taxon>Eukaryota</taxon>
        <taxon>Fungi</taxon>
        <taxon>Dikarya</taxon>
        <taxon>Ascomycota</taxon>
        <taxon>Saccharomycotina</taxon>
        <taxon>Pichiomycetes</taxon>
        <taxon>Debaryomycetaceae</taxon>
        <taxon>Candida/Lodderomyces clade</taxon>
        <taxon>Candida</taxon>
    </lineage>
</organism>
<dbReference type="OrthoDB" id="10252227at2759"/>
<keyword evidence="1" id="KW-0347">Helicase</keyword>
<dbReference type="InterPro" id="IPR022707">
    <property type="entry name" value="Mot1_central_dom"/>
</dbReference>
<dbReference type="GO" id="GO:0016887">
    <property type="term" value="F:ATP hydrolysis activity"/>
    <property type="evidence" value="ECO:0007669"/>
    <property type="project" value="InterPro"/>
</dbReference>
<dbReference type="GO" id="GO:0017025">
    <property type="term" value="F:TBP-class protein binding"/>
    <property type="evidence" value="ECO:0007669"/>
    <property type="project" value="InterPro"/>
</dbReference>
<protein>
    <submittedName>
        <fullName evidence="5">TATA-binding protein associated factor MOT1</fullName>
    </submittedName>
</protein>
<dbReference type="PANTHER" id="PTHR36498">
    <property type="entry name" value="TATA-BINDING PROTEIN-ASSOCIATED FACTOR 172"/>
    <property type="match status" value="1"/>
</dbReference>
<feature type="compositionally biased region" description="Polar residues" evidence="3">
    <location>
        <begin position="224"/>
        <end position="240"/>
    </location>
</feature>
<feature type="compositionally biased region" description="Basic and acidic residues" evidence="3">
    <location>
        <begin position="183"/>
        <end position="196"/>
    </location>
</feature>
<dbReference type="RefSeq" id="XP_002547291.1">
    <property type="nucleotide sequence ID" value="XM_002547245.1"/>
</dbReference>
<keyword evidence="1" id="KW-0067">ATP-binding</keyword>
<accession>C5M6W6</accession>
<evidence type="ECO:0000256" key="3">
    <source>
        <dbReference type="SAM" id="MobiDB-lite"/>
    </source>
</evidence>
<reference evidence="5 6" key="1">
    <citation type="journal article" date="2009" name="Nature">
        <title>Evolution of pathogenicity and sexual reproduction in eight Candida genomes.</title>
        <authorList>
            <person name="Butler G."/>
            <person name="Rasmussen M.D."/>
            <person name="Lin M.F."/>
            <person name="Santos M.A."/>
            <person name="Sakthikumar S."/>
            <person name="Munro C.A."/>
            <person name="Rheinbay E."/>
            <person name="Grabherr M."/>
            <person name="Forche A."/>
            <person name="Reedy J.L."/>
            <person name="Agrafioti I."/>
            <person name="Arnaud M.B."/>
            <person name="Bates S."/>
            <person name="Brown A.J."/>
            <person name="Brunke S."/>
            <person name="Costanzo M.C."/>
            <person name="Fitzpatrick D.A."/>
            <person name="de Groot P.W."/>
            <person name="Harris D."/>
            <person name="Hoyer L.L."/>
            <person name="Hube B."/>
            <person name="Klis F.M."/>
            <person name="Kodira C."/>
            <person name="Lennard N."/>
            <person name="Logue M.E."/>
            <person name="Martin R."/>
            <person name="Neiman A.M."/>
            <person name="Nikolaou E."/>
            <person name="Quail M.A."/>
            <person name="Quinn J."/>
            <person name="Santos M.C."/>
            <person name="Schmitzberger F.F."/>
            <person name="Sherlock G."/>
            <person name="Shah P."/>
            <person name="Silverstein K.A."/>
            <person name="Skrzypek M.S."/>
            <person name="Soll D."/>
            <person name="Staggs R."/>
            <person name="Stansfield I."/>
            <person name="Stumpf M.P."/>
            <person name="Sudbery P.E."/>
            <person name="Srikantha T."/>
            <person name="Zeng Q."/>
            <person name="Berman J."/>
            <person name="Berriman M."/>
            <person name="Heitman J."/>
            <person name="Gow N.A."/>
            <person name="Lorenz M.C."/>
            <person name="Birren B.W."/>
            <person name="Kellis M."/>
            <person name="Cuomo C.A."/>
        </authorList>
    </citation>
    <scope>NUCLEOTIDE SEQUENCE [LARGE SCALE GENOMIC DNA]</scope>
    <source>
        <strain evidence="6">ATCC MYA-3404 / T1</strain>
    </source>
</reference>
<dbReference type="eggNOG" id="KOG0392">
    <property type="taxonomic scope" value="Eukaryota"/>
</dbReference>
<dbReference type="InterPro" id="IPR044972">
    <property type="entry name" value="Mot1"/>
</dbReference>
<sequence>MSRLDRLVVLLETGSTPFIRNTAADQLSDLAKAHPEDILSLLGRVYPFLKSPKWETRIAAARAFGGIVNNAELWDPNSETLLKQEKEEDDLLKREEQSDPIIKKEVEDDEIVIKKEREEELKKMDDNLSNLVSFDAFSLHELIKCGTKFLASKADDNCIEDYTNDVTLIGRIKRHRSSVIPNEKPDKQTTPDEKDGQTPVPTLKQEPGIKQEPGLKQEAESKSKSLSPTPNPNETPSKPVSSARLKAMQKRRAKANAKHGANKVRSVDISQSSISRKMIENGEGMDIDDNSKNGKDSNPQFDVTSQQGGEKLVVEAKVAELSPILSQHAKVAGLIWQFQGVYELLLADLFDDKWEIRHGAALGLRELVKKHGGGAGRVMNKSLEENNRNNAATLEDLAVRLCVLFVLDRFGDYVSDTVVAPVRESGAQTLAALLIHLNEETVLKVFDCLNSMVLQKDLVPKCWEAKHGGILGVRYLVSVRTDILLSNPYMFDDVVDMVLSGLKESDDDVQSVAALTLSPIAEQFVTTRKNVVATLLSVIWDCLVNLRDDLSASIGSVMDLLAKLCSHKEVIEIMQQGATEDKSNSFENLVPRLFPFLRHSITNVRKAVLRTILEFLNIEDNTTKTWITAKALRLIFQNLLVEQKPDVLQLSIQVYNKFLLEMNHTKTNMDTVFTKQSQALLTLTMTPIGISRHNYYMSTELIMRPSGEMLGPLKDDDRRGKKRKSEEPVSDIPIEDLKVNIDSPIYKGDVSLIGYDKLIGMRCAAATAFGKTLSYITTEDKLLKIFEALLGYLKSCHATSRLLASFVIEEYANALHERSIEIPAKVVELLAEPLTNVLQKPESLPAFRELVPTLKSVRTACLQLFDVFINTAKISSSKIPQMPVVIQGEAEAGPGAFGLENAEKIVHETFDKLKKHLSASHRMSANQALEDTKHRIQIAIEESRSVLASRTNSILAGYAAASLALTGVPKKLNPIIKSLMESVKSEETLVLQKRSVCSVAKLVELLNKSGKKGAVDKIVKNLCAFLCVDTSEVPEFHHNVIYKDNILSLRKEEAQLDPADIAAHEKAVREARVKRNGALMALEQLLLLYKSQLFVEVPKLKELMIEPLKLLANTEEVASDEMKGQSVIDALGIVRALLPKMDKSLYPDITDNLELLLPGLQSEYSVFRYSTAKCLATIGSVFPTKAFHLFG</sequence>
<feature type="compositionally biased region" description="Basic residues" evidence="3">
    <location>
        <begin position="247"/>
        <end position="262"/>
    </location>
</feature>
<dbReference type="Gene3D" id="1.25.10.10">
    <property type="entry name" value="Leucine-rich Repeat Variant"/>
    <property type="match status" value="1"/>
</dbReference>
<dbReference type="GO" id="GO:0004386">
    <property type="term" value="F:helicase activity"/>
    <property type="evidence" value="ECO:0007669"/>
    <property type="project" value="UniProtKB-KW"/>
</dbReference>
<feature type="domain" description="Mot1 central" evidence="4">
    <location>
        <begin position="654"/>
        <end position="1103"/>
    </location>
</feature>
<dbReference type="InterPro" id="IPR016024">
    <property type="entry name" value="ARM-type_fold"/>
</dbReference>
<feature type="compositionally biased region" description="Polar residues" evidence="3">
    <location>
        <begin position="296"/>
        <end position="307"/>
    </location>
</feature>
<dbReference type="KEGG" id="ctp:CTRG_01597"/>
<dbReference type="VEuPathDB" id="FungiDB:CTRG_01597"/>
<proteinExistence type="predicted"/>
<evidence type="ECO:0000256" key="2">
    <source>
        <dbReference type="ARBA" id="ARBA00023125"/>
    </source>
</evidence>
<dbReference type="AlphaFoldDB" id="C5M6W6"/>
<feature type="region of interest" description="Disordered" evidence="3">
    <location>
        <begin position="707"/>
        <end position="729"/>
    </location>
</feature>
<keyword evidence="6" id="KW-1185">Reference proteome</keyword>
<dbReference type="Pfam" id="PF12054">
    <property type="entry name" value="DUF3535"/>
    <property type="match status" value="1"/>
</dbReference>
<dbReference type="GO" id="GO:0003677">
    <property type="term" value="F:DNA binding"/>
    <property type="evidence" value="ECO:0007669"/>
    <property type="project" value="UniProtKB-KW"/>
</dbReference>
<evidence type="ECO:0000313" key="6">
    <source>
        <dbReference type="Proteomes" id="UP000002037"/>
    </source>
</evidence>
<keyword evidence="2" id="KW-0238">DNA-binding</keyword>
<dbReference type="Proteomes" id="UP000002037">
    <property type="component" value="Unassembled WGS sequence"/>
</dbReference>
<dbReference type="STRING" id="294747.C5M6W6"/>
<dbReference type="PANTHER" id="PTHR36498:SF1">
    <property type="entry name" value="TATA-BINDING PROTEIN-ASSOCIATED FACTOR 172"/>
    <property type="match status" value="1"/>
</dbReference>
<dbReference type="InterPro" id="IPR011989">
    <property type="entry name" value="ARM-like"/>
</dbReference>
<name>C5M6W6_CANTT</name>
<dbReference type="EMBL" id="GG692396">
    <property type="protein sequence ID" value="EER34736.1"/>
    <property type="molecule type" value="Genomic_DNA"/>
</dbReference>
<feature type="region of interest" description="Disordered" evidence="3">
    <location>
        <begin position="176"/>
        <end position="307"/>
    </location>
</feature>
<dbReference type="SUPFAM" id="SSF48371">
    <property type="entry name" value="ARM repeat"/>
    <property type="match status" value="2"/>
</dbReference>
<feature type="compositionally biased region" description="Basic and acidic residues" evidence="3">
    <location>
        <begin position="713"/>
        <end position="727"/>
    </location>
</feature>
<keyword evidence="1" id="KW-0378">Hydrolase</keyword>
<dbReference type="GeneID" id="8301247"/>
<keyword evidence="1" id="KW-0547">Nucleotide-binding</keyword>
<evidence type="ECO:0000259" key="4">
    <source>
        <dbReference type="Pfam" id="PF12054"/>
    </source>
</evidence>
<evidence type="ECO:0000256" key="1">
    <source>
        <dbReference type="ARBA" id="ARBA00022806"/>
    </source>
</evidence>
<feature type="compositionally biased region" description="Basic and acidic residues" evidence="3">
    <location>
        <begin position="207"/>
        <end position="223"/>
    </location>
</feature>